<organism evidence="1 2">
    <name type="scientific">Porphyromonas somerae</name>
    <dbReference type="NCBI Taxonomy" id="322095"/>
    <lineage>
        <taxon>Bacteria</taxon>
        <taxon>Pseudomonadati</taxon>
        <taxon>Bacteroidota</taxon>
        <taxon>Bacteroidia</taxon>
        <taxon>Bacteroidales</taxon>
        <taxon>Porphyromonadaceae</taxon>
        <taxon>Porphyromonas</taxon>
    </lineage>
</organism>
<comment type="caution">
    <text evidence="1">The sequence shown here is derived from an EMBL/GenBank/DDBJ whole genome shotgun (WGS) entry which is preliminary data.</text>
</comment>
<evidence type="ECO:0000313" key="2">
    <source>
        <dbReference type="Proteomes" id="UP000070224"/>
    </source>
</evidence>
<dbReference type="OrthoDB" id="610610at2"/>
<evidence type="ECO:0000313" key="1">
    <source>
        <dbReference type="EMBL" id="KXB78542.1"/>
    </source>
</evidence>
<keyword evidence="2" id="KW-1185">Reference proteome</keyword>
<protein>
    <submittedName>
        <fullName evidence="1">Uncharacterized protein</fullName>
    </submittedName>
</protein>
<proteinExistence type="predicted"/>
<reference evidence="2" key="1">
    <citation type="submission" date="2016-01" db="EMBL/GenBank/DDBJ databases">
        <authorList>
            <person name="Mitreva M."/>
            <person name="Pepin K.H."/>
            <person name="Mihindukulasuriya K.A."/>
            <person name="Fulton R."/>
            <person name="Fronick C."/>
            <person name="O'Laughlin M."/>
            <person name="Miner T."/>
            <person name="Herter B."/>
            <person name="Rosa B.A."/>
            <person name="Cordes M."/>
            <person name="Tomlinson C."/>
            <person name="Wollam A."/>
            <person name="Palsikar V.B."/>
            <person name="Mardis E.R."/>
            <person name="Wilson R.K."/>
        </authorList>
    </citation>
    <scope>NUCLEOTIDE SEQUENCE [LARGE SCALE GENOMIC DNA]</scope>
    <source>
        <strain evidence="2">KA00683</strain>
    </source>
</reference>
<accession>A0A134BF17</accession>
<dbReference type="Proteomes" id="UP000070224">
    <property type="component" value="Unassembled WGS sequence"/>
</dbReference>
<sequence>MSLHICSKKERSRGARGIKFSLERCLILLIFFCLLYLPSKVYAQTSQNTQRQLEAVERTFADLAQRNAYVESLDYNDLPMAHLPIGMKRTVSGMEVTIAVNRFALGPAHSELAVYAKAIIPQGSDGRRLVLFFGAEGVKGTHSGGLADEVKLSLLQDVEIPFNGGNTSLVLKGGFNRTRGFSESNTYMTINCDGFRNLALDAEVHFPTSLISSATNGEQVVGRFSTIIESWDDLLVSMSLPSFEIKGLKGYVFDANDVVFDFSSIRNSRDIHFPKEYEQGFLPDERTLWRGVYAKRVSVTLPKAFSNARFSAENLLIDDNGITGIFAADNVLQLDKGSASGWKFSVDRFELQLVASELVSSGLKGRLGLPFKGETTTLAYEGFMQMNDRYTLVVRPDSSLNFSIFNAEAQLDPSSYVKLDLIDDKFVPEAVLHGRMALGKTEGLGDLKGSESVKLASLKFRNLRLTTKAPYISVEALGYEGEAKLGDFPLSIHQLELGANERGAHLTLGAGLSLGKNLFSGKTTITLRAAYHDNVWYYEGMDVSEIALDAKIAGKIGLVGKLNWHRDDTIYGNGFTGDLLLSLGLGKTNHVSWKVRAGFGRKDSNSYWYADGLGTFPQGIPLVAPMTLNGIGGALTYGVRAEGQSAEGGKFRSAQYVPDESKGLGFKASTLFEISKTAQGEAALEIIFSRSGGLSTVGFYGYAQFPKDLRGEVSAEERIEQQHRFIPSNLGEQLKQGGDFENILGALSIKKLPEALKGANISGSIFMQLDLDNSSLHAVSQVYVSSPAGVIAGTGPDGLAGRGVLHIDPKEWYLHLGTPATPIGLKLNVGSILAVKSDAYLMAGSRIPGMPTPPQEVANLIGQDISRLSLGRNLDALSTGKGFAFGSKLGVRTGDLQFAIMYANFNAGLGFDVMLKDYGQAQCRGRSGTIGLNGWYAQGQAYAYLQGELGVKIKLWFVRVRVPVIRGGAAALLQAGLPDPTFFKGYLGVNLNVLGLVKGHARFKLSIGEECEVVNPGSSPVDEPMINDLSPVIGEREVSVFAVPQATFNVAMGKTFEASDERGVNKIYRISLKSFDLKDKEGKSIAAQLVWGDDKTKLSLQAKEVLPPNTELTASVRVGFEEFINGSWHQVVTSGKPAIEEKTHTFTTGGAPSEIPLANVVYAYPVVGQSYFLPKESNKGYVQLKMGQKYLFEKGFDYKMSFLDEEGGRVSTDFNYNESENRLEFIIPSLRKKTPYTLSLAYTAQVQEGQESPKNNSTTHLDSEDLSVRIGGDRAERLVASNLEKAILSYDFSTSQHSTFKEKMDALKIKDGFAVYDEASAYPLELDVRADEAFDEAEVLGVEKTQGRALVQLKATLEEDYFAKTVYPLVYEGYPFAGLELTYRSEQPYGVPPYYAFAPSPYFLSKLSDGTLNKQAYRFPFTFLASHVVFADFSDLQGLVVNNRVLVGRSIYERFALGTLPVLRHGKYKALVSYVLPDGTVSSTMPILYNNNLKFNTER</sequence>
<gene>
    <name evidence="1" type="ORF">HMPREF3185_00112</name>
</gene>
<dbReference type="STRING" id="322095.HMPREF3185_00112"/>
<name>A0A134BF17_9PORP</name>
<dbReference type="EMBL" id="LSDK01000012">
    <property type="protein sequence ID" value="KXB78542.1"/>
    <property type="molecule type" value="Genomic_DNA"/>
</dbReference>
<dbReference type="PATRIC" id="fig|322095.3.peg.113"/>